<dbReference type="EC" id="3.1.26.4" evidence="2"/>
<organism evidence="4 5">
    <name type="scientific">Chelydra serpentina</name>
    <name type="common">Snapping turtle</name>
    <name type="synonym">Testudo serpentina</name>
    <dbReference type="NCBI Taxonomy" id="8475"/>
    <lineage>
        <taxon>Eukaryota</taxon>
        <taxon>Metazoa</taxon>
        <taxon>Chordata</taxon>
        <taxon>Craniata</taxon>
        <taxon>Vertebrata</taxon>
        <taxon>Euteleostomi</taxon>
        <taxon>Archelosauria</taxon>
        <taxon>Testudinata</taxon>
        <taxon>Testudines</taxon>
        <taxon>Cryptodira</taxon>
        <taxon>Durocryptodira</taxon>
        <taxon>Americhelydia</taxon>
        <taxon>Chelydroidea</taxon>
        <taxon>Chelydridae</taxon>
        <taxon>Chelydra</taxon>
    </lineage>
</organism>
<reference evidence="4 5" key="1">
    <citation type="journal article" date="2020" name="G3 (Bethesda)">
        <title>Draft Genome of the Common Snapping Turtle, Chelydra serpentina, a Model for Phenotypic Plasticity in Reptiles.</title>
        <authorList>
            <person name="Das D."/>
            <person name="Singh S.K."/>
            <person name="Bierstedt J."/>
            <person name="Erickson A."/>
            <person name="Galli G.L.J."/>
            <person name="Crossley D.A. 2nd"/>
            <person name="Rhen T."/>
        </authorList>
    </citation>
    <scope>NUCLEOTIDE SEQUENCE [LARGE SCALE GENOMIC DNA]</scope>
    <source>
        <tissue evidence="4">Whole blood</tissue>
    </source>
</reference>
<dbReference type="Gene3D" id="3.30.70.270">
    <property type="match status" value="1"/>
</dbReference>
<evidence type="ECO:0000259" key="3">
    <source>
        <dbReference type="PROSITE" id="PS50878"/>
    </source>
</evidence>
<dbReference type="InterPro" id="IPR000477">
    <property type="entry name" value="RT_dom"/>
</dbReference>
<proteinExistence type="inferred from homology"/>
<dbReference type="EMBL" id="JAHGAV010000119">
    <property type="protein sequence ID" value="KAG6931535.1"/>
    <property type="molecule type" value="Genomic_DNA"/>
</dbReference>
<dbReference type="OrthoDB" id="9902985at2759"/>
<name>A0A8T1SSJ5_CHESE</name>
<dbReference type="SUPFAM" id="SSF56672">
    <property type="entry name" value="DNA/RNA polymerases"/>
    <property type="match status" value="1"/>
</dbReference>
<sequence length="203" mass="22664">KILAKRLVNASRICERQKGFIAAPGCEENITILNNLIKGAKKNSDEIAIVFIDLAKAFDSVGHGHILAGLKRLGIDNHFIDVVRDLYSECFTKVWVGDKSTESILIRKGVKQGDPLSPILFNIALDPFLTKLEREGEGFYVQGSKITSLAFADDVAILSNTYKGMFKNLEILEDFCNNTNLRVNIKKTKGFHILPKHKTYVVN</sequence>
<dbReference type="PROSITE" id="PS50878">
    <property type="entry name" value="RT_POL"/>
    <property type="match status" value="1"/>
</dbReference>
<dbReference type="InterPro" id="IPR043128">
    <property type="entry name" value="Rev_trsase/Diguanyl_cyclase"/>
</dbReference>
<evidence type="ECO:0000313" key="4">
    <source>
        <dbReference type="EMBL" id="KAG6931535.1"/>
    </source>
</evidence>
<feature type="non-terminal residue" evidence="4">
    <location>
        <position position="1"/>
    </location>
</feature>
<evidence type="ECO:0000313" key="5">
    <source>
        <dbReference type="Proteomes" id="UP000765507"/>
    </source>
</evidence>
<gene>
    <name evidence="4" type="ORF">G0U57_001390</name>
</gene>
<dbReference type="AlphaFoldDB" id="A0A8T1SSJ5"/>
<dbReference type="InterPro" id="IPR043502">
    <property type="entry name" value="DNA/RNA_pol_sf"/>
</dbReference>
<dbReference type="CDD" id="cd01650">
    <property type="entry name" value="RT_nLTR_like"/>
    <property type="match status" value="1"/>
</dbReference>
<dbReference type="GO" id="GO:0004523">
    <property type="term" value="F:RNA-DNA hybrid ribonuclease activity"/>
    <property type="evidence" value="ECO:0007669"/>
    <property type="project" value="UniProtKB-EC"/>
</dbReference>
<dbReference type="Pfam" id="PF00078">
    <property type="entry name" value="RVT_1"/>
    <property type="match status" value="1"/>
</dbReference>
<feature type="non-terminal residue" evidence="4">
    <location>
        <position position="203"/>
    </location>
</feature>
<evidence type="ECO:0000256" key="2">
    <source>
        <dbReference type="ARBA" id="ARBA00012180"/>
    </source>
</evidence>
<protein>
    <recommendedName>
        <fullName evidence="2">ribonuclease H</fullName>
        <ecNumber evidence="2">3.1.26.4</ecNumber>
    </recommendedName>
</protein>
<accession>A0A8T1SSJ5</accession>
<dbReference type="Proteomes" id="UP000765507">
    <property type="component" value="Unassembled WGS sequence"/>
</dbReference>
<comment type="similarity">
    <text evidence="1">Belongs to the beta type-B retroviral polymerase family. HERV class-II K(HML-2) pol subfamily.</text>
</comment>
<dbReference type="PANTHER" id="PTHR31635:SF196">
    <property type="entry name" value="REVERSE TRANSCRIPTASE DOMAIN-CONTAINING PROTEIN-RELATED"/>
    <property type="match status" value="1"/>
</dbReference>
<keyword evidence="5" id="KW-1185">Reference proteome</keyword>
<evidence type="ECO:0000256" key="1">
    <source>
        <dbReference type="ARBA" id="ARBA00010879"/>
    </source>
</evidence>
<dbReference type="PANTHER" id="PTHR31635">
    <property type="entry name" value="REVERSE TRANSCRIPTASE DOMAIN-CONTAINING PROTEIN-RELATED"/>
    <property type="match status" value="1"/>
</dbReference>
<comment type="caution">
    <text evidence="4">The sequence shown here is derived from an EMBL/GenBank/DDBJ whole genome shotgun (WGS) entry which is preliminary data.</text>
</comment>
<feature type="domain" description="Reverse transcriptase" evidence="3">
    <location>
        <begin position="1"/>
        <end position="203"/>
    </location>
</feature>